<dbReference type="AlphaFoldDB" id="A0A510XXX2"/>
<accession>A0A510XXX2</accession>
<dbReference type="RefSeq" id="WP_089346587.1">
    <property type="nucleotide sequence ID" value="NZ_BJUM01000028.1"/>
</dbReference>
<dbReference type="Proteomes" id="UP000321419">
    <property type="component" value="Unassembled WGS sequence"/>
</dbReference>
<keyword evidence="2" id="KW-1185">Reference proteome</keyword>
<organism evidence="1 2">
    <name type="scientific">Pseudoalteromonas espejiana</name>
    <dbReference type="NCBI Taxonomy" id="28107"/>
    <lineage>
        <taxon>Bacteria</taxon>
        <taxon>Pseudomonadati</taxon>
        <taxon>Pseudomonadota</taxon>
        <taxon>Gammaproteobacteria</taxon>
        <taxon>Alteromonadales</taxon>
        <taxon>Pseudoalteromonadaceae</taxon>
        <taxon>Pseudoalteromonas</taxon>
    </lineage>
</organism>
<comment type="caution">
    <text evidence="1">The sequence shown here is derived from an EMBL/GenBank/DDBJ whole genome shotgun (WGS) entry which is preliminary data.</text>
</comment>
<protein>
    <submittedName>
        <fullName evidence="1">Uncharacterized protein</fullName>
    </submittedName>
</protein>
<evidence type="ECO:0000313" key="2">
    <source>
        <dbReference type="Proteomes" id="UP000321419"/>
    </source>
</evidence>
<evidence type="ECO:0000313" key="1">
    <source>
        <dbReference type="EMBL" id="GEK55904.1"/>
    </source>
</evidence>
<proteinExistence type="predicted"/>
<name>A0A510XXX2_9GAMM</name>
<dbReference type="EMBL" id="BJUM01000028">
    <property type="protein sequence ID" value="GEK55904.1"/>
    <property type="molecule type" value="Genomic_DNA"/>
</dbReference>
<reference evidence="1 2" key="1">
    <citation type="submission" date="2019-07" db="EMBL/GenBank/DDBJ databases">
        <title>Whole genome shotgun sequence of Pseudoalteromonas espejiana NBRC 102222.</title>
        <authorList>
            <person name="Hosoyama A."/>
            <person name="Uohara A."/>
            <person name="Ohji S."/>
            <person name="Ichikawa N."/>
        </authorList>
    </citation>
    <scope>NUCLEOTIDE SEQUENCE [LARGE SCALE GENOMIC DNA]</scope>
    <source>
        <strain evidence="1 2">NBRC 102222</strain>
    </source>
</reference>
<dbReference type="OrthoDB" id="6316069at2"/>
<gene>
    <name evidence="1" type="ORF">PES01_27490</name>
</gene>
<sequence length="157" mass="17741">MLCKQKSIPLFKAKLKAHPLLNKLIEKDVLKLSPSLCINKLPIQEAQTLLDLHPLLVSQIANDDTCFALVPCGLLERFKAHPLHTELNLKLLVYPKGAVELVSRSTLLCDPAFTYSLNANFNKNLQYRLKYFDEYGISRPKESLLTNLANTSSSTFR</sequence>